<evidence type="ECO:0000256" key="5">
    <source>
        <dbReference type="SAM" id="SignalP"/>
    </source>
</evidence>
<evidence type="ECO:0000256" key="1">
    <source>
        <dbReference type="ARBA" id="ARBA00007074"/>
    </source>
</evidence>
<keyword evidence="3 7" id="KW-0378">Hydrolase</keyword>
<feature type="signal peptide" evidence="5">
    <location>
        <begin position="1"/>
        <end position="20"/>
    </location>
</feature>
<keyword evidence="4" id="KW-0788">Thiol protease</keyword>
<keyword evidence="2" id="KW-0645">Protease</keyword>
<dbReference type="PIRSF" id="PIRSF019015">
    <property type="entry name" value="P60_peptidase_YkfC"/>
    <property type="match status" value="1"/>
</dbReference>
<sequence>MRITTMLRGLLFVLSLPVLANGVDLSAPVGESTFISDVPAVREEMLSAGFWISRLEQDSVRLSAEEIQQFNAANLARDKHLHRLSQFPQTLSRSRVLELIDGVSRPSSSPRYHVDGRLVSEADYAEWQAAVQRQKLPAQVDVQWALVVQRASMRSYPTHTRIYKHPDDTDLDRLQETGVFPGQRLALLHESADGNWWFAVNYHYAAWLPKSAVALGDREAIERWHGSGPRLTVTGAQVRTNYNPVDPRTSEVTLDMGVSLPLMTAREVGHNVNGQNPYASYVVKLPVRDAGGALEFVPTLIARSRDVTVGLLEYRPALVLEQAFKFLGERYGWGHDYNGRDCTGFVGEVYKSFGILMPRNSGQQGRSAFAPTRKLDDASREQKLQALEELNVGDLVYIPGHVMMFIGHVDGEPYVIHDVTGLSYEDGEGDFYKGTLSGVSVTPLTPLWLGRSKDFVDSIYAIKTII</sequence>
<proteinExistence type="inferred from homology"/>
<dbReference type="PROSITE" id="PS51935">
    <property type="entry name" value="NLPC_P60"/>
    <property type="match status" value="1"/>
</dbReference>
<protein>
    <submittedName>
        <fullName evidence="7">Glycoside hydrolase</fullName>
    </submittedName>
</protein>
<evidence type="ECO:0000259" key="6">
    <source>
        <dbReference type="PROSITE" id="PS51935"/>
    </source>
</evidence>
<feature type="domain" description="NlpC/P60" evidence="6">
    <location>
        <begin position="313"/>
        <end position="459"/>
    </location>
</feature>
<keyword evidence="8" id="KW-1185">Reference proteome</keyword>
<dbReference type="Pfam" id="PF00877">
    <property type="entry name" value="NLPC_P60"/>
    <property type="match status" value="1"/>
</dbReference>
<dbReference type="InterPro" id="IPR038765">
    <property type="entry name" value="Papain-like_cys_pep_sf"/>
</dbReference>
<dbReference type="Proteomes" id="UP000218427">
    <property type="component" value="Unassembled WGS sequence"/>
</dbReference>
<name>A0ABX4I2H4_9GAMM</name>
<dbReference type="RefSeq" id="WP_067104432.1">
    <property type="nucleotide sequence ID" value="NZ_LRFG02000001.1"/>
</dbReference>
<dbReference type="SUPFAM" id="SSF54001">
    <property type="entry name" value="Cysteine proteinases"/>
    <property type="match status" value="1"/>
</dbReference>
<comment type="caution">
    <text evidence="7">The sequence shown here is derived from an EMBL/GenBank/DDBJ whole genome shotgun (WGS) entry which is preliminary data.</text>
</comment>
<dbReference type="InterPro" id="IPR039439">
    <property type="entry name" value="SH3b1_dom"/>
</dbReference>
<dbReference type="InterPro" id="IPR000064">
    <property type="entry name" value="NLP_P60_dom"/>
</dbReference>
<dbReference type="Gene3D" id="3.90.1720.10">
    <property type="entry name" value="endopeptidase domain like (from Nostoc punctiforme)"/>
    <property type="match status" value="1"/>
</dbReference>
<evidence type="ECO:0000313" key="7">
    <source>
        <dbReference type="EMBL" id="PCO06622.1"/>
    </source>
</evidence>
<accession>A0ABX4I2H4</accession>
<dbReference type="Pfam" id="PF12913">
    <property type="entry name" value="SH3_6"/>
    <property type="match status" value="1"/>
</dbReference>
<comment type="similarity">
    <text evidence="1">Belongs to the peptidase C40 family.</text>
</comment>
<evidence type="ECO:0000256" key="4">
    <source>
        <dbReference type="ARBA" id="ARBA00022807"/>
    </source>
</evidence>
<evidence type="ECO:0000256" key="3">
    <source>
        <dbReference type="ARBA" id="ARBA00022801"/>
    </source>
</evidence>
<evidence type="ECO:0000313" key="8">
    <source>
        <dbReference type="Proteomes" id="UP000218427"/>
    </source>
</evidence>
<gene>
    <name evidence="7" type="ORF">AWR36_002370</name>
</gene>
<reference evidence="7" key="1">
    <citation type="submission" date="2017-08" db="EMBL/GenBank/DDBJ databases">
        <title>Microbulbifer marisrubri sp. nov., a halophilic alphaproteobacterium isolated from marine sediment of the Yellow Sea, China.</title>
        <authorList>
            <person name="Zhang G."/>
            <person name="Xiong Q."/>
        </authorList>
    </citation>
    <scope>NUCLEOTIDE SEQUENCE [LARGE SCALE GENOMIC DNA]</scope>
    <source>
        <strain evidence="7">WRN-8</strain>
    </source>
</reference>
<evidence type="ECO:0000256" key="2">
    <source>
        <dbReference type="ARBA" id="ARBA00022670"/>
    </source>
</evidence>
<feature type="chain" id="PRO_5046718896" evidence="5">
    <location>
        <begin position="21"/>
        <end position="466"/>
    </location>
</feature>
<dbReference type="GO" id="GO:0016787">
    <property type="term" value="F:hydrolase activity"/>
    <property type="evidence" value="ECO:0007669"/>
    <property type="project" value="UniProtKB-KW"/>
</dbReference>
<keyword evidence="5" id="KW-0732">Signal</keyword>
<dbReference type="InterPro" id="IPR027017">
    <property type="entry name" value="P60_peptidase_YkfC"/>
</dbReference>
<organism evidence="7 8">
    <name type="scientific">Microbulbifer flavimaris</name>
    <dbReference type="NCBI Taxonomy" id="1781068"/>
    <lineage>
        <taxon>Bacteria</taxon>
        <taxon>Pseudomonadati</taxon>
        <taxon>Pseudomonadota</taxon>
        <taxon>Gammaproteobacteria</taxon>
        <taxon>Cellvibrionales</taxon>
        <taxon>Microbulbiferaceae</taxon>
        <taxon>Microbulbifer</taxon>
    </lineage>
</organism>
<dbReference type="EMBL" id="LRFG02000001">
    <property type="protein sequence ID" value="PCO06622.1"/>
    <property type="molecule type" value="Genomic_DNA"/>
</dbReference>